<protein>
    <submittedName>
        <fullName evidence="1">Uncharacterized protein</fullName>
    </submittedName>
</protein>
<sequence>MLNLCITILFFSNYASGLTTDGFSLLSIKSAVDGGDTVFSDWNDNDNTPCRWSGVTCANISGDSDPRVVGIALAGRNLRGYIPSEIGNLVYLRRLNLHDNSFHGSIPDQIFNATSLHSLFLYGNNLSGELPASICNPPRLQNVDFSHNSISGTIHKFLGNCRQLQRLILAGNKLSGGIPSGIFPELANLIQLDLSSNSLNGSLPYDIGQLKSLFGTLNLSFNHFAGKLPASLGDLPLTVSFDLRNNNFTGEIPQSGSFANQGPTAFLNNPSLCGFPLQKTCRDNSSTVPPGTQSVSPAVDDNESKKGLKPGLIILISVADALGVALIGLVIVYLYWRRKDSNGCSCTCKGRFGGNKKSKFCTFPCISGFPNTDSEAESEKGEAVSGGASGGASGGEGGGLVAIDKGFSFELDELLRASAYVLGKSGLGIVYKVVLGNGIPVAVRRLGEGGEQRYKEFVAEVQAIGRVKHPNVVKLRAYYWALDEKLLISDFISNGNLSSALRGQTSTILSWSTRLKIAKGTARGLTYLHECSPRKFVHGDIKPSNILLDNEHQPHISDFGLNRLINITGNNPSSSGGFMGGALPYFTQTEKVNNYQAPEARASSNKPTQKWDVYSFGVVLLELLTGRSPEFSSPTTSTSIEIPDLVKWVRKGFEEETPLSDMVDPMLLQEVHAKKEVLSVFHLALACTERDPDIRPRMKTVSESLENIRT</sequence>
<evidence type="ECO:0000313" key="2">
    <source>
        <dbReference type="Proteomes" id="UP001056120"/>
    </source>
</evidence>
<reference evidence="1 2" key="2">
    <citation type="journal article" date="2022" name="Mol. Ecol. Resour.">
        <title>The genomes of chicory, endive, great burdock and yacon provide insights into Asteraceae paleo-polyploidization history and plant inulin production.</title>
        <authorList>
            <person name="Fan W."/>
            <person name="Wang S."/>
            <person name="Wang H."/>
            <person name="Wang A."/>
            <person name="Jiang F."/>
            <person name="Liu H."/>
            <person name="Zhao H."/>
            <person name="Xu D."/>
            <person name="Zhang Y."/>
        </authorList>
    </citation>
    <scope>NUCLEOTIDE SEQUENCE [LARGE SCALE GENOMIC DNA]</scope>
    <source>
        <strain evidence="2">cv. Yunnan</strain>
        <tissue evidence="1">Leaves</tissue>
    </source>
</reference>
<reference evidence="2" key="1">
    <citation type="journal article" date="2022" name="Mol. Ecol. Resour.">
        <title>The genomes of chicory, endive, great burdock and yacon provide insights into Asteraceae palaeo-polyploidization history and plant inulin production.</title>
        <authorList>
            <person name="Fan W."/>
            <person name="Wang S."/>
            <person name="Wang H."/>
            <person name="Wang A."/>
            <person name="Jiang F."/>
            <person name="Liu H."/>
            <person name="Zhao H."/>
            <person name="Xu D."/>
            <person name="Zhang Y."/>
        </authorList>
    </citation>
    <scope>NUCLEOTIDE SEQUENCE [LARGE SCALE GENOMIC DNA]</scope>
    <source>
        <strain evidence="2">cv. Yunnan</strain>
    </source>
</reference>
<proteinExistence type="predicted"/>
<comment type="caution">
    <text evidence="1">The sequence shown here is derived from an EMBL/GenBank/DDBJ whole genome shotgun (WGS) entry which is preliminary data.</text>
</comment>
<dbReference type="EMBL" id="CM042038">
    <property type="protein sequence ID" value="KAI3730842.1"/>
    <property type="molecule type" value="Genomic_DNA"/>
</dbReference>
<gene>
    <name evidence="1" type="ORF">L1987_62020</name>
</gene>
<organism evidence="1 2">
    <name type="scientific">Smallanthus sonchifolius</name>
    <dbReference type="NCBI Taxonomy" id="185202"/>
    <lineage>
        <taxon>Eukaryota</taxon>
        <taxon>Viridiplantae</taxon>
        <taxon>Streptophyta</taxon>
        <taxon>Embryophyta</taxon>
        <taxon>Tracheophyta</taxon>
        <taxon>Spermatophyta</taxon>
        <taxon>Magnoliopsida</taxon>
        <taxon>eudicotyledons</taxon>
        <taxon>Gunneridae</taxon>
        <taxon>Pentapetalae</taxon>
        <taxon>asterids</taxon>
        <taxon>campanulids</taxon>
        <taxon>Asterales</taxon>
        <taxon>Asteraceae</taxon>
        <taxon>Asteroideae</taxon>
        <taxon>Heliantheae alliance</taxon>
        <taxon>Millerieae</taxon>
        <taxon>Smallanthus</taxon>
    </lineage>
</organism>
<keyword evidence="2" id="KW-1185">Reference proteome</keyword>
<evidence type="ECO:0000313" key="1">
    <source>
        <dbReference type="EMBL" id="KAI3730842.1"/>
    </source>
</evidence>
<dbReference type="Proteomes" id="UP001056120">
    <property type="component" value="Linkage Group LG21"/>
</dbReference>
<name>A0ACB9C9I7_9ASTR</name>
<accession>A0ACB9C9I7</accession>